<comment type="caution">
    <text evidence="3">The sequence shown here is derived from an EMBL/GenBank/DDBJ whole genome shotgun (WGS) entry which is preliminary data.</text>
</comment>
<reference evidence="3" key="1">
    <citation type="journal article" date="2023" name="Mol. Biol. Evol.">
        <title>Third-Generation Sequencing Reveals the Adaptive Role of the Epigenome in Three Deep-Sea Polychaetes.</title>
        <authorList>
            <person name="Perez M."/>
            <person name="Aroh O."/>
            <person name="Sun Y."/>
            <person name="Lan Y."/>
            <person name="Juniper S.K."/>
            <person name="Young C.R."/>
            <person name="Angers B."/>
            <person name="Qian P.Y."/>
        </authorList>
    </citation>
    <scope>NUCLEOTIDE SEQUENCE</scope>
    <source>
        <strain evidence="3">P08H-3</strain>
    </source>
</reference>
<dbReference type="Gene3D" id="3.90.550.10">
    <property type="entry name" value="Spore Coat Polysaccharide Biosynthesis Protein SpsA, Chain A"/>
    <property type="match status" value="1"/>
</dbReference>
<proteinExistence type="inferred from homology"/>
<dbReference type="SUPFAM" id="SSF53448">
    <property type="entry name" value="Nucleotide-diphospho-sugar transferases"/>
    <property type="match status" value="1"/>
</dbReference>
<dbReference type="Pfam" id="PF03407">
    <property type="entry name" value="Nucleotid_trans"/>
    <property type="match status" value="1"/>
</dbReference>
<keyword evidence="4" id="KW-1185">Reference proteome</keyword>
<dbReference type="InterPro" id="IPR029044">
    <property type="entry name" value="Nucleotide-diphossugar_trans"/>
</dbReference>
<dbReference type="GO" id="GO:0016757">
    <property type="term" value="F:glycosyltransferase activity"/>
    <property type="evidence" value="ECO:0007669"/>
    <property type="project" value="TreeGrafter"/>
</dbReference>
<gene>
    <name evidence="3" type="ORF">LSH36_240g00012</name>
</gene>
<dbReference type="AlphaFoldDB" id="A0AAD9JMZ2"/>
<dbReference type="GO" id="GO:0005794">
    <property type="term" value="C:Golgi apparatus"/>
    <property type="evidence" value="ECO:0007669"/>
    <property type="project" value="TreeGrafter"/>
</dbReference>
<evidence type="ECO:0000259" key="2">
    <source>
        <dbReference type="Pfam" id="PF03407"/>
    </source>
</evidence>
<evidence type="ECO:0000256" key="1">
    <source>
        <dbReference type="ARBA" id="ARBA00007033"/>
    </source>
</evidence>
<dbReference type="InterPro" id="IPR005069">
    <property type="entry name" value="Nucl-diP-sugar_transferase"/>
</dbReference>
<dbReference type="PANTHER" id="PTHR47032">
    <property type="entry name" value="UDP-D-XYLOSE:L-FUCOSE ALPHA-1,3-D-XYLOSYLTRANSFERASE-RELATED"/>
    <property type="match status" value="1"/>
</dbReference>
<protein>
    <recommendedName>
        <fullName evidence="2">Nucleotide-diphospho-sugar transferase domain-containing protein</fullName>
    </recommendedName>
</protein>
<dbReference type="EMBL" id="JAODUP010000240">
    <property type="protein sequence ID" value="KAK2155435.1"/>
    <property type="molecule type" value="Genomic_DNA"/>
</dbReference>
<comment type="similarity">
    <text evidence="1">Belongs to the glycosyltransferase 77 family.</text>
</comment>
<name>A0AAD9JMZ2_9ANNE</name>
<evidence type="ECO:0000313" key="4">
    <source>
        <dbReference type="Proteomes" id="UP001208570"/>
    </source>
</evidence>
<sequence length="479" mass="55934">MNTNFINQKRILVSTKIMLTTRMAEVDLDKYKVNLITHASQNNIILLALVDVSFLDMTFNFYETSIQKFNITNYLFIAIDHQACDTLLAKNIHCYVYMTDPNANKATIFRSFDFNQKMNIRTFFILDALKFGFTILHTDVDIIFLNNPLRDLYSSVDEDLACLSDTGSCNAGFVYIKPSNFTIDVYTKMKNLAISTKLDDQTALNKVLQSIMEKNTKVYRKKKLLSVSKYQCGLEYFEHGHRYFADSATCPQCIVVHNNWIVSKEAKRYRFREVLLWSYDDNGYYSNTTTKYLMYSNPTSIRTSTINSSNVELDALKTALFLGHVLNRVVILPRFSLTNKRERPLNNWIKMSCFDNQFFGKYRENAFFHHPKVPQNIKDDITTPFWIKTEKSVAMLVHHPSDITLLTPHDNRTATTEEIVDWFRDIKSAVLNFHSLYGIFSSQYVPKSFEIERFYRKIELAFIPTDYRQLRNLGKSCYI</sequence>
<organism evidence="3 4">
    <name type="scientific">Paralvinella palmiformis</name>
    <dbReference type="NCBI Taxonomy" id="53620"/>
    <lineage>
        <taxon>Eukaryota</taxon>
        <taxon>Metazoa</taxon>
        <taxon>Spiralia</taxon>
        <taxon>Lophotrochozoa</taxon>
        <taxon>Annelida</taxon>
        <taxon>Polychaeta</taxon>
        <taxon>Sedentaria</taxon>
        <taxon>Canalipalpata</taxon>
        <taxon>Terebellida</taxon>
        <taxon>Terebelliformia</taxon>
        <taxon>Alvinellidae</taxon>
        <taxon>Paralvinella</taxon>
    </lineage>
</organism>
<dbReference type="PANTHER" id="PTHR47032:SF1">
    <property type="entry name" value="UDP-D-XYLOSE:L-FUCOSE ALPHA-1,3-D-XYLOSYLTRANSFERASE-RELATED"/>
    <property type="match status" value="1"/>
</dbReference>
<dbReference type="InterPro" id="IPR052636">
    <property type="entry name" value="UDP-D-xylose:L-fucose_XylT"/>
</dbReference>
<accession>A0AAD9JMZ2</accession>
<feature type="domain" description="Nucleotide-diphospho-sugar transferase" evidence="2">
    <location>
        <begin position="71"/>
        <end position="271"/>
    </location>
</feature>
<evidence type="ECO:0000313" key="3">
    <source>
        <dbReference type="EMBL" id="KAK2155435.1"/>
    </source>
</evidence>
<dbReference type="Proteomes" id="UP001208570">
    <property type="component" value="Unassembled WGS sequence"/>
</dbReference>